<gene>
    <name evidence="2" type="ORF">HMPREF9456_01871</name>
</gene>
<reference evidence="2 3" key="1">
    <citation type="submission" date="2011-04" db="EMBL/GenBank/DDBJ databases">
        <title>The Genome Sequence of Dysgonomonas mossii DSM 22836.</title>
        <authorList>
            <consortium name="The Broad Institute Genome Sequencing Platform"/>
            <person name="Earl A."/>
            <person name="Ward D."/>
            <person name="Feldgarden M."/>
            <person name="Gevers D."/>
            <person name="Pudlo N."/>
            <person name="Martens E."/>
            <person name="Allen-Vercoe E."/>
            <person name="Young S.K."/>
            <person name="Zeng Q."/>
            <person name="Gargeya S."/>
            <person name="Fitzgerald M."/>
            <person name="Haas B."/>
            <person name="Abouelleil A."/>
            <person name="Alvarado L."/>
            <person name="Arachchi H.M."/>
            <person name="Berlin A."/>
            <person name="Brown A."/>
            <person name="Chapman S.B."/>
            <person name="Chen Z."/>
            <person name="Dunbar C."/>
            <person name="Freedman E."/>
            <person name="Gearin G."/>
            <person name="Gellesch M."/>
            <person name="Goldberg J."/>
            <person name="Griggs A."/>
            <person name="Gujja S."/>
            <person name="Heiman D."/>
            <person name="Howarth C."/>
            <person name="Larson L."/>
            <person name="Lui A."/>
            <person name="MacDonald P.J.P."/>
            <person name="Mehta T."/>
            <person name="Montmayeur A."/>
            <person name="Murphy C."/>
            <person name="Neiman D."/>
            <person name="Pearson M."/>
            <person name="Priest M."/>
            <person name="Roberts A."/>
            <person name="Saif S."/>
            <person name="Shea T."/>
            <person name="Shenoy N."/>
            <person name="Sisk P."/>
            <person name="Stolte C."/>
            <person name="Sykes S."/>
            <person name="Yandava C."/>
            <person name="Wortman J."/>
            <person name="Nusbaum C."/>
            <person name="Birren B."/>
        </authorList>
    </citation>
    <scope>NUCLEOTIDE SEQUENCE [LARGE SCALE GENOMIC DNA]</scope>
    <source>
        <strain evidence="2 3">DSM 22836</strain>
    </source>
</reference>
<dbReference type="EMBL" id="ADLW01000006">
    <property type="protein sequence ID" value="EGK03804.1"/>
    <property type="molecule type" value="Genomic_DNA"/>
</dbReference>
<evidence type="ECO:0000256" key="1">
    <source>
        <dbReference type="SAM" id="Phobius"/>
    </source>
</evidence>
<dbReference type="STRING" id="742767.HMPREF9456_01871"/>
<keyword evidence="1" id="KW-0812">Transmembrane</keyword>
<proteinExistence type="predicted"/>
<comment type="caution">
    <text evidence="2">The sequence shown here is derived from an EMBL/GenBank/DDBJ whole genome shotgun (WGS) entry which is preliminary data.</text>
</comment>
<protein>
    <submittedName>
        <fullName evidence="2">Uncharacterized protein</fullName>
    </submittedName>
</protein>
<dbReference type="HOGENOM" id="CLU_2769245_0_0_10"/>
<keyword evidence="1" id="KW-0472">Membrane</keyword>
<evidence type="ECO:0000313" key="2">
    <source>
        <dbReference type="EMBL" id="EGK03804.1"/>
    </source>
</evidence>
<keyword evidence="1" id="KW-1133">Transmembrane helix</keyword>
<dbReference type="InterPro" id="IPR045691">
    <property type="entry name" value="DUF6056"/>
</dbReference>
<dbReference type="Pfam" id="PF19528">
    <property type="entry name" value="DUF6056"/>
    <property type="match status" value="1"/>
</dbReference>
<evidence type="ECO:0000313" key="3">
    <source>
        <dbReference type="Proteomes" id="UP000006420"/>
    </source>
</evidence>
<keyword evidence="3" id="KW-1185">Reference proteome</keyword>
<feature type="transmembrane region" description="Helical" evidence="1">
    <location>
        <begin position="12"/>
        <end position="35"/>
    </location>
</feature>
<organism evidence="2 3">
    <name type="scientific">Dysgonomonas mossii DSM 22836</name>
    <dbReference type="NCBI Taxonomy" id="742767"/>
    <lineage>
        <taxon>Bacteria</taxon>
        <taxon>Pseudomonadati</taxon>
        <taxon>Bacteroidota</taxon>
        <taxon>Bacteroidia</taxon>
        <taxon>Bacteroidales</taxon>
        <taxon>Dysgonomonadaceae</taxon>
        <taxon>Dysgonomonas</taxon>
    </lineage>
</organism>
<dbReference type="Proteomes" id="UP000006420">
    <property type="component" value="Unassembled WGS sequence"/>
</dbReference>
<accession>F8X0A9</accession>
<sequence>MIDKLNTKKLQLQRFLFVVVLFCIGATIYFFNYLFPLQADDWAYSFKEVLVDYGFPSRNEKIASFKDIL</sequence>
<name>F8X0A9_9BACT</name>
<dbReference type="AlphaFoldDB" id="F8X0A9"/>